<evidence type="ECO:0000256" key="5">
    <source>
        <dbReference type="ARBA" id="ARBA00023049"/>
    </source>
</evidence>
<keyword evidence="3" id="KW-0378">Hydrolase</keyword>
<proteinExistence type="predicted"/>
<dbReference type="CDD" id="cd08070">
    <property type="entry name" value="MPN_like"/>
    <property type="match status" value="1"/>
</dbReference>
<keyword evidence="5" id="KW-0482">Metalloprotease</keyword>
<name>A0A395LZ37_9BACT</name>
<evidence type="ECO:0000256" key="2">
    <source>
        <dbReference type="ARBA" id="ARBA00022723"/>
    </source>
</evidence>
<feature type="domain" description="JAB" evidence="6">
    <location>
        <begin position="11"/>
        <end position="126"/>
    </location>
</feature>
<protein>
    <submittedName>
        <fullName evidence="7">M67 family peptidase</fullName>
    </submittedName>
</protein>
<dbReference type="InterPro" id="IPR028090">
    <property type="entry name" value="JAB_dom_prok"/>
</dbReference>
<dbReference type="SUPFAM" id="SSF102712">
    <property type="entry name" value="JAB1/MPN domain"/>
    <property type="match status" value="1"/>
</dbReference>
<dbReference type="PANTHER" id="PTHR34858">
    <property type="entry name" value="CYSO-CYSTEINE PEPTIDASE"/>
    <property type="match status" value="1"/>
</dbReference>
<dbReference type="Gene3D" id="3.40.140.10">
    <property type="entry name" value="Cytidine Deaminase, domain 2"/>
    <property type="match status" value="1"/>
</dbReference>
<dbReference type="EMBL" id="PHFL01000060">
    <property type="protein sequence ID" value="RFM23691.1"/>
    <property type="molecule type" value="Genomic_DNA"/>
</dbReference>
<evidence type="ECO:0000259" key="6">
    <source>
        <dbReference type="Pfam" id="PF14464"/>
    </source>
</evidence>
<evidence type="ECO:0000256" key="4">
    <source>
        <dbReference type="ARBA" id="ARBA00022833"/>
    </source>
</evidence>
<dbReference type="Pfam" id="PF14464">
    <property type="entry name" value="Prok-JAB"/>
    <property type="match status" value="1"/>
</dbReference>
<evidence type="ECO:0000256" key="1">
    <source>
        <dbReference type="ARBA" id="ARBA00022670"/>
    </source>
</evidence>
<reference evidence="7 8" key="1">
    <citation type="journal article" date="2011" name="ISME J.">
        <title>Community ecology of hot spring cyanobacterial mats: predominant populations and their functional potential.</title>
        <authorList>
            <person name="Klatt C.G."/>
            <person name="Wood J.M."/>
            <person name="Rusch D.B."/>
            <person name="Bateson M.M."/>
            <person name="Hamamura N."/>
            <person name="Heidelberg J.F."/>
            <person name="Grossman A.R."/>
            <person name="Bhaya D."/>
            <person name="Cohan F.M."/>
            <person name="Kuhl M."/>
            <person name="Bryant D.A."/>
            <person name="Ward D.M."/>
        </authorList>
    </citation>
    <scope>NUCLEOTIDE SEQUENCE [LARGE SCALE GENOMIC DNA]</scope>
    <source>
        <strain evidence="7">OS</strain>
    </source>
</reference>
<keyword evidence="2" id="KW-0479">Metal-binding</keyword>
<evidence type="ECO:0000313" key="7">
    <source>
        <dbReference type="EMBL" id="RFM23691.1"/>
    </source>
</evidence>
<comment type="caution">
    <text evidence="7">The sequence shown here is derived from an EMBL/GenBank/DDBJ whole genome shotgun (WGS) entry which is preliminary data.</text>
</comment>
<gene>
    <name evidence="7" type="ORF">D0433_10010</name>
</gene>
<dbReference type="Proteomes" id="UP000266389">
    <property type="component" value="Unassembled WGS sequence"/>
</dbReference>
<keyword evidence="4" id="KW-0862">Zinc</keyword>
<dbReference type="GO" id="GO:0008235">
    <property type="term" value="F:metalloexopeptidase activity"/>
    <property type="evidence" value="ECO:0007669"/>
    <property type="project" value="TreeGrafter"/>
</dbReference>
<sequence length="147" mass="16974">MQISLKKLELIKRYAREAYPFECCGILVGIVEHHYDLTTENIVLEVAPCQNIYQGDRRTGFEISAFEMYEITLAAHRAGLQVLGTYHSHTQTRAIPSAMDLDFLPAQHSLMILAVSGRVVYEIRSFSRMRQSIGYEDVFEEQIRLRF</sequence>
<dbReference type="PANTHER" id="PTHR34858:SF1">
    <property type="entry name" value="CYSO-CYSTEINE PEPTIDASE"/>
    <property type="match status" value="1"/>
</dbReference>
<dbReference type="InterPro" id="IPR051929">
    <property type="entry name" value="VirAsm_ModProt"/>
</dbReference>
<dbReference type="GO" id="GO:0006508">
    <property type="term" value="P:proteolysis"/>
    <property type="evidence" value="ECO:0007669"/>
    <property type="project" value="UniProtKB-KW"/>
</dbReference>
<dbReference type="GO" id="GO:0008270">
    <property type="term" value="F:zinc ion binding"/>
    <property type="evidence" value="ECO:0007669"/>
    <property type="project" value="TreeGrafter"/>
</dbReference>
<accession>A0A395LZ37</accession>
<keyword evidence="1" id="KW-0645">Protease</keyword>
<evidence type="ECO:0000256" key="3">
    <source>
        <dbReference type="ARBA" id="ARBA00022801"/>
    </source>
</evidence>
<organism evidence="7 8">
    <name type="scientific">Candidatus Thermochlorobacter aerophilus</name>
    <dbReference type="NCBI Taxonomy" id="1868324"/>
    <lineage>
        <taxon>Bacteria</taxon>
        <taxon>Pseudomonadati</taxon>
        <taxon>Chlorobiota</taxon>
        <taxon>Chlorobiia</taxon>
        <taxon>Chlorobiales</taxon>
        <taxon>Candidatus Thermochlorobacteriaceae</taxon>
        <taxon>Candidatus Thermochlorobacter</taxon>
    </lineage>
</organism>
<dbReference type="AlphaFoldDB" id="A0A395LZ37"/>
<evidence type="ECO:0000313" key="8">
    <source>
        <dbReference type="Proteomes" id="UP000266389"/>
    </source>
</evidence>